<gene>
    <name evidence="3" type="ORF">VI08_14615</name>
</gene>
<dbReference type="EMBL" id="JZRB01000030">
    <property type="protein sequence ID" value="KJV30969.1"/>
    <property type="molecule type" value="Genomic_DNA"/>
</dbReference>
<comment type="caution">
    <text evidence="3">The sequence shown here is derived from an EMBL/GenBank/DDBJ whole genome shotgun (WGS) entry which is preliminary data.</text>
</comment>
<protein>
    <submittedName>
        <fullName evidence="3">Uncharacterized protein</fullName>
    </submittedName>
</protein>
<evidence type="ECO:0000256" key="2">
    <source>
        <dbReference type="SAM" id="Phobius"/>
    </source>
</evidence>
<dbReference type="AlphaFoldDB" id="A0A0F3KLG7"/>
<keyword evidence="2" id="KW-1133">Transmembrane helix</keyword>
<evidence type="ECO:0000313" key="3">
    <source>
        <dbReference type="EMBL" id="KJV30969.1"/>
    </source>
</evidence>
<proteinExistence type="predicted"/>
<evidence type="ECO:0000256" key="1">
    <source>
        <dbReference type="SAM" id="Coils"/>
    </source>
</evidence>
<accession>A0A0F3KLG7</accession>
<keyword evidence="2" id="KW-0812">Transmembrane</keyword>
<sequence>MIDGSLPTTEWAAMQDRHARSDARFDAFLARFDEHVRRTNEHFQRIDTRFERLEVRVHGVERAVANATAELALLRHEVGAGARDLASLRQRAWSFVTAVAALGGALGFAGSQALHQLMRAS</sequence>
<reference evidence="3 4" key="1">
    <citation type="submission" date="2015-03" db="EMBL/GenBank/DDBJ databases">
        <title>Draft genome sequence of Luteibacter yeojuensis strain SU11.</title>
        <authorList>
            <person name="Sulaiman J."/>
            <person name="Priya K."/>
            <person name="Chan K.-G."/>
        </authorList>
    </citation>
    <scope>NUCLEOTIDE SEQUENCE [LARGE SCALE GENOMIC DNA]</scope>
    <source>
        <strain evidence="3 4">SU11</strain>
    </source>
</reference>
<keyword evidence="1" id="KW-0175">Coiled coil</keyword>
<evidence type="ECO:0000313" key="4">
    <source>
        <dbReference type="Proteomes" id="UP000033651"/>
    </source>
</evidence>
<dbReference type="Proteomes" id="UP000033651">
    <property type="component" value="Unassembled WGS sequence"/>
</dbReference>
<dbReference type="PATRIC" id="fig|345309.4.peg.2528"/>
<keyword evidence="2" id="KW-0472">Membrane</keyword>
<dbReference type="InterPro" id="IPR012347">
    <property type="entry name" value="Ferritin-like"/>
</dbReference>
<feature type="coiled-coil region" evidence="1">
    <location>
        <begin position="50"/>
        <end position="77"/>
    </location>
</feature>
<keyword evidence="4" id="KW-1185">Reference proteome</keyword>
<feature type="transmembrane region" description="Helical" evidence="2">
    <location>
        <begin position="92"/>
        <end position="114"/>
    </location>
</feature>
<dbReference type="Gene3D" id="1.20.1260.10">
    <property type="match status" value="1"/>
</dbReference>
<dbReference type="OrthoDB" id="9910173at2"/>
<name>A0A0F3KLG7_9GAMM</name>
<organism evidence="3 4">
    <name type="scientific">Luteibacter yeojuensis</name>
    <dbReference type="NCBI Taxonomy" id="345309"/>
    <lineage>
        <taxon>Bacteria</taxon>
        <taxon>Pseudomonadati</taxon>
        <taxon>Pseudomonadota</taxon>
        <taxon>Gammaproteobacteria</taxon>
        <taxon>Lysobacterales</taxon>
        <taxon>Rhodanobacteraceae</taxon>
        <taxon>Luteibacter</taxon>
    </lineage>
</organism>
<dbReference type="RefSeq" id="WP_045830334.1">
    <property type="nucleotide sequence ID" value="NZ_JZRB01000030.1"/>
</dbReference>